<dbReference type="EMBL" id="KQ257452">
    <property type="protein sequence ID" value="KND02779.1"/>
    <property type="molecule type" value="Genomic_DNA"/>
</dbReference>
<evidence type="ECO:0000313" key="2">
    <source>
        <dbReference type="EMBL" id="KND02779.1"/>
    </source>
</evidence>
<proteinExistence type="predicted"/>
<accession>A0A0L0HPQ3</accession>
<feature type="compositionally biased region" description="Basic and acidic residues" evidence="1">
    <location>
        <begin position="335"/>
        <end position="345"/>
    </location>
</feature>
<gene>
    <name evidence="2" type="ORF">SPPG_01860</name>
</gene>
<feature type="region of interest" description="Disordered" evidence="1">
    <location>
        <begin position="275"/>
        <end position="394"/>
    </location>
</feature>
<reference evidence="2 3" key="1">
    <citation type="submission" date="2009-08" db="EMBL/GenBank/DDBJ databases">
        <title>The Genome Sequence of Spizellomyces punctatus strain DAOM BR117.</title>
        <authorList>
            <consortium name="The Broad Institute Genome Sequencing Platform"/>
            <person name="Russ C."/>
            <person name="Cuomo C."/>
            <person name="Shea T."/>
            <person name="Young S.K."/>
            <person name="Zeng Q."/>
            <person name="Koehrsen M."/>
            <person name="Haas B."/>
            <person name="Borodovsky M."/>
            <person name="Guigo R."/>
            <person name="Alvarado L."/>
            <person name="Berlin A."/>
            <person name="Bochicchio J."/>
            <person name="Borenstein D."/>
            <person name="Chapman S."/>
            <person name="Chen Z."/>
            <person name="Engels R."/>
            <person name="Freedman E."/>
            <person name="Gellesch M."/>
            <person name="Goldberg J."/>
            <person name="Griggs A."/>
            <person name="Gujja S."/>
            <person name="Heiman D."/>
            <person name="Hepburn T."/>
            <person name="Howarth C."/>
            <person name="Jen D."/>
            <person name="Larson L."/>
            <person name="Lewis B."/>
            <person name="Mehta T."/>
            <person name="Park D."/>
            <person name="Pearson M."/>
            <person name="Roberts A."/>
            <person name="Saif S."/>
            <person name="Shenoy N."/>
            <person name="Sisk P."/>
            <person name="Stolte C."/>
            <person name="Sykes S."/>
            <person name="Thomson T."/>
            <person name="Walk T."/>
            <person name="White J."/>
            <person name="Yandava C."/>
            <person name="Burger G."/>
            <person name="Gray M.W."/>
            <person name="Holland P.W.H."/>
            <person name="King N."/>
            <person name="Lang F.B.F."/>
            <person name="Roger A.J."/>
            <person name="Ruiz-Trillo I."/>
            <person name="Lander E."/>
            <person name="Nusbaum C."/>
        </authorList>
    </citation>
    <scope>NUCLEOTIDE SEQUENCE [LARGE SCALE GENOMIC DNA]</scope>
    <source>
        <strain evidence="2 3">DAOM BR117</strain>
    </source>
</reference>
<evidence type="ECO:0000256" key="1">
    <source>
        <dbReference type="SAM" id="MobiDB-lite"/>
    </source>
</evidence>
<keyword evidence="3" id="KW-1185">Reference proteome</keyword>
<dbReference type="InParanoid" id="A0A0L0HPQ3"/>
<evidence type="ECO:0008006" key="4">
    <source>
        <dbReference type="Google" id="ProtNLM"/>
    </source>
</evidence>
<feature type="region of interest" description="Disordered" evidence="1">
    <location>
        <begin position="206"/>
        <end position="233"/>
    </location>
</feature>
<evidence type="ECO:0000313" key="3">
    <source>
        <dbReference type="Proteomes" id="UP000053201"/>
    </source>
</evidence>
<dbReference type="Proteomes" id="UP000053201">
    <property type="component" value="Unassembled WGS sequence"/>
</dbReference>
<organism evidence="2 3">
    <name type="scientific">Spizellomyces punctatus (strain DAOM BR117)</name>
    <dbReference type="NCBI Taxonomy" id="645134"/>
    <lineage>
        <taxon>Eukaryota</taxon>
        <taxon>Fungi</taxon>
        <taxon>Fungi incertae sedis</taxon>
        <taxon>Chytridiomycota</taxon>
        <taxon>Chytridiomycota incertae sedis</taxon>
        <taxon>Chytridiomycetes</taxon>
        <taxon>Spizellomycetales</taxon>
        <taxon>Spizellomycetaceae</taxon>
        <taxon>Spizellomyces</taxon>
    </lineage>
</organism>
<sequence length="429" mass="46595">MVVHIATLPSGRPLYHGTLVQKRLGGKTRRNVVICRPISTEDISTVADLLKKQAEQSNGKNQDVIETGTDSKEESKEKDNMDALGHLAAASVADSPLMILGTGARTYIHFSTVEEVLDERECGAACNLSLTTSQKEYRFLASTSTDYTIWIAALRDSFALRNSTTPVVSRTSTLSRSLSQSKGHGDNFRSRKFGFPVRSHTVDSIMSAGVPPSLKGEHANDSEQETENVTSAPQDTVQLQETVPATGGLKLSKRPSLVGRKRTGVRFAEAPDSGIKHAPVAYPPPIPPKNDVADDGPVNSLSRKISSFLRGGSGADSREKAPAAMDEVLSPRPPSPERDRGDRPRRSGTLPRLFTKLSNSGDAPEDDGRGRSSSRPHSAHPDTRPRSRSRSLTRLLTLVPSVRMPRSQSLASMFRKHADDAVVHEEIRV</sequence>
<protein>
    <recommendedName>
        <fullName evidence="4">PH domain-containing protein</fullName>
    </recommendedName>
</protein>
<dbReference type="GeneID" id="27685496"/>
<feature type="compositionally biased region" description="Basic and acidic residues" evidence="1">
    <location>
        <begin position="69"/>
        <end position="79"/>
    </location>
</feature>
<dbReference type="OrthoDB" id="2145869at2759"/>
<dbReference type="AlphaFoldDB" id="A0A0L0HPQ3"/>
<dbReference type="VEuPathDB" id="FungiDB:SPPG_01860"/>
<feature type="region of interest" description="Disordered" evidence="1">
    <location>
        <begin position="57"/>
        <end position="79"/>
    </location>
</feature>
<dbReference type="RefSeq" id="XP_016610818.1">
    <property type="nucleotide sequence ID" value="XM_016750172.1"/>
</dbReference>
<name>A0A0L0HPQ3_SPIPD</name>